<accession>A0AAW0CIQ3</accession>
<evidence type="ECO:0000256" key="2">
    <source>
        <dbReference type="SAM" id="Phobius"/>
    </source>
</evidence>
<keyword evidence="2" id="KW-1133">Transmembrane helix</keyword>
<keyword evidence="2" id="KW-0472">Membrane</keyword>
<protein>
    <submittedName>
        <fullName evidence="4">Uncharacterized protein</fullName>
    </submittedName>
</protein>
<keyword evidence="5" id="KW-1185">Reference proteome</keyword>
<organism evidence="4 5">
    <name type="scientific">Paramarasmius palmivorus</name>
    <dbReference type="NCBI Taxonomy" id="297713"/>
    <lineage>
        <taxon>Eukaryota</taxon>
        <taxon>Fungi</taxon>
        <taxon>Dikarya</taxon>
        <taxon>Basidiomycota</taxon>
        <taxon>Agaricomycotina</taxon>
        <taxon>Agaricomycetes</taxon>
        <taxon>Agaricomycetidae</taxon>
        <taxon>Agaricales</taxon>
        <taxon>Marasmiineae</taxon>
        <taxon>Marasmiaceae</taxon>
        <taxon>Paramarasmius</taxon>
    </lineage>
</organism>
<dbReference type="AlphaFoldDB" id="A0AAW0CIQ3"/>
<evidence type="ECO:0000256" key="3">
    <source>
        <dbReference type="SAM" id="SignalP"/>
    </source>
</evidence>
<feature type="transmembrane region" description="Helical" evidence="2">
    <location>
        <begin position="229"/>
        <end position="255"/>
    </location>
</feature>
<evidence type="ECO:0000313" key="4">
    <source>
        <dbReference type="EMBL" id="KAK7038736.1"/>
    </source>
</evidence>
<evidence type="ECO:0000313" key="5">
    <source>
        <dbReference type="Proteomes" id="UP001383192"/>
    </source>
</evidence>
<comment type="caution">
    <text evidence="4">The sequence shown here is derived from an EMBL/GenBank/DDBJ whole genome shotgun (WGS) entry which is preliminary data.</text>
</comment>
<feature type="signal peptide" evidence="3">
    <location>
        <begin position="1"/>
        <end position="31"/>
    </location>
</feature>
<keyword evidence="3" id="KW-0732">Signal</keyword>
<sequence length="287" mass="30473">MKERPGILSRPRLALELFIWTLFVLPGLVLSRNVSIPTTSPDISYSPFLCNVTVPDCSGDGGWRAIQGADGSTVVSTNGPSEGGANLVPQMFLEFRARSIFITLSPSSNALMNVTIITGQTILSRAGNSSIGSFAVFNLDETNSTTLSITFLNSAGSNQLGIGSITVDVSDVSESGSIAPTQTLPPTVSLPTTFGVPPTTATTTSTTVISGTSSPTSTSQGEGEGKKQLIRYAVGLTIGLGLGLTAVVSGAYIIWRWRQRRRAENGIDNIQLHSEQRNKDNMDTRWF</sequence>
<dbReference type="Proteomes" id="UP001383192">
    <property type="component" value="Unassembled WGS sequence"/>
</dbReference>
<keyword evidence="2" id="KW-0812">Transmembrane</keyword>
<evidence type="ECO:0000256" key="1">
    <source>
        <dbReference type="SAM" id="MobiDB-lite"/>
    </source>
</evidence>
<dbReference type="EMBL" id="JAYKXP010000043">
    <property type="protein sequence ID" value="KAK7038736.1"/>
    <property type="molecule type" value="Genomic_DNA"/>
</dbReference>
<feature type="region of interest" description="Disordered" evidence="1">
    <location>
        <begin position="202"/>
        <end position="225"/>
    </location>
</feature>
<reference evidence="4 5" key="1">
    <citation type="submission" date="2024-01" db="EMBL/GenBank/DDBJ databases">
        <title>A draft genome for a cacao thread blight-causing isolate of Paramarasmius palmivorus.</title>
        <authorList>
            <person name="Baruah I.K."/>
            <person name="Bukari Y."/>
            <person name="Amoako-Attah I."/>
            <person name="Meinhardt L.W."/>
            <person name="Bailey B.A."/>
            <person name="Cohen S.P."/>
        </authorList>
    </citation>
    <scope>NUCLEOTIDE SEQUENCE [LARGE SCALE GENOMIC DNA]</scope>
    <source>
        <strain evidence="4 5">GH-12</strain>
    </source>
</reference>
<proteinExistence type="predicted"/>
<feature type="chain" id="PRO_5043564365" evidence="3">
    <location>
        <begin position="32"/>
        <end position="287"/>
    </location>
</feature>
<feature type="compositionally biased region" description="Low complexity" evidence="1">
    <location>
        <begin position="202"/>
        <end position="219"/>
    </location>
</feature>
<name>A0AAW0CIQ3_9AGAR</name>
<gene>
    <name evidence="4" type="ORF">VNI00_010621</name>
</gene>